<dbReference type="Proteomes" id="UP001054837">
    <property type="component" value="Unassembled WGS sequence"/>
</dbReference>
<feature type="region of interest" description="Disordered" evidence="1">
    <location>
        <begin position="159"/>
        <end position="195"/>
    </location>
</feature>
<keyword evidence="3" id="KW-1185">Reference proteome</keyword>
<gene>
    <name evidence="2" type="ORF">CDAR_71951</name>
</gene>
<feature type="region of interest" description="Disordered" evidence="1">
    <location>
        <begin position="1"/>
        <end position="32"/>
    </location>
</feature>
<dbReference type="EMBL" id="BPLQ01006808">
    <property type="protein sequence ID" value="GIY25413.1"/>
    <property type="molecule type" value="Genomic_DNA"/>
</dbReference>
<organism evidence="2 3">
    <name type="scientific">Caerostris darwini</name>
    <dbReference type="NCBI Taxonomy" id="1538125"/>
    <lineage>
        <taxon>Eukaryota</taxon>
        <taxon>Metazoa</taxon>
        <taxon>Ecdysozoa</taxon>
        <taxon>Arthropoda</taxon>
        <taxon>Chelicerata</taxon>
        <taxon>Arachnida</taxon>
        <taxon>Araneae</taxon>
        <taxon>Araneomorphae</taxon>
        <taxon>Entelegynae</taxon>
        <taxon>Araneoidea</taxon>
        <taxon>Araneidae</taxon>
        <taxon>Caerostris</taxon>
    </lineage>
</organism>
<proteinExistence type="predicted"/>
<protein>
    <submittedName>
        <fullName evidence="2">Uncharacterized protein</fullName>
    </submittedName>
</protein>
<evidence type="ECO:0000256" key="1">
    <source>
        <dbReference type="SAM" id="MobiDB-lite"/>
    </source>
</evidence>
<dbReference type="AlphaFoldDB" id="A0AAV4S032"/>
<feature type="non-terminal residue" evidence="2">
    <location>
        <position position="195"/>
    </location>
</feature>
<comment type="caution">
    <text evidence="2">The sequence shown here is derived from an EMBL/GenBank/DDBJ whole genome shotgun (WGS) entry which is preliminary data.</text>
</comment>
<reference evidence="2 3" key="1">
    <citation type="submission" date="2021-06" db="EMBL/GenBank/DDBJ databases">
        <title>Caerostris darwini draft genome.</title>
        <authorList>
            <person name="Kono N."/>
            <person name="Arakawa K."/>
        </authorList>
    </citation>
    <scope>NUCLEOTIDE SEQUENCE [LARGE SCALE GENOMIC DNA]</scope>
</reference>
<sequence length="195" mass="21047">MSQSSSGPPAAELPSPESPPLHEQGIIPAEDHPSMMDVTMTVTREQLNDNNFLSNHPAPHRIQKHQSAANNIRSPAWEQASRKVEEYSTRIRAICTYTGIPASHIPTKKEILEMRKQKDISDLAAAEAAKNIPAPVITPAAPVTMPAAPATVPAASVTMPAAPVQPTPAIAQKRKSPTSDDDEGFVTVEPWKDKR</sequence>
<accession>A0AAV4S032</accession>
<evidence type="ECO:0000313" key="3">
    <source>
        <dbReference type="Proteomes" id="UP001054837"/>
    </source>
</evidence>
<evidence type="ECO:0000313" key="2">
    <source>
        <dbReference type="EMBL" id="GIY25413.1"/>
    </source>
</evidence>
<name>A0AAV4S032_9ARAC</name>
<feature type="compositionally biased region" description="Low complexity" evidence="1">
    <location>
        <begin position="1"/>
        <end position="15"/>
    </location>
</feature>